<dbReference type="STRING" id="297318.BK138_09700"/>
<evidence type="ECO:0000313" key="3">
    <source>
        <dbReference type="Proteomes" id="UP000187172"/>
    </source>
</evidence>
<feature type="chain" id="PRO_5010272572" evidence="1">
    <location>
        <begin position="26"/>
        <end position="105"/>
    </location>
</feature>
<accession>A0A1R1F3Z6</accession>
<evidence type="ECO:0000313" key="2">
    <source>
        <dbReference type="EMBL" id="OMF58755.1"/>
    </source>
</evidence>
<dbReference type="EMBL" id="MRTP01000001">
    <property type="protein sequence ID" value="OMF58755.1"/>
    <property type="molecule type" value="Genomic_DNA"/>
</dbReference>
<reference evidence="2 3" key="1">
    <citation type="submission" date="2016-11" db="EMBL/GenBank/DDBJ databases">
        <title>Paenibacillus species isolates.</title>
        <authorList>
            <person name="Beno S.M."/>
        </authorList>
    </citation>
    <scope>NUCLEOTIDE SEQUENCE [LARGE SCALE GENOMIC DNA]</scope>
    <source>
        <strain evidence="2 3">FSL R5-0378</strain>
    </source>
</reference>
<keyword evidence="1" id="KW-0732">Signal</keyword>
<protein>
    <submittedName>
        <fullName evidence="2">Uncharacterized protein</fullName>
    </submittedName>
</protein>
<keyword evidence="3" id="KW-1185">Reference proteome</keyword>
<dbReference type="Proteomes" id="UP000187172">
    <property type="component" value="Unassembled WGS sequence"/>
</dbReference>
<sequence length="105" mass="11442">MIPKIFALLLICALWLPANSGVVQASGLSSWEGAILTKHVPVSVVTSPAVSPKLSDDETKRLREAYGLEQPGTESRQSIGDFGASFRIQELLAWICSLFLSWARL</sequence>
<proteinExistence type="predicted"/>
<evidence type="ECO:0000256" key="1">
    <source>
        <dbReference type="SAM" id="SignalP"/>
    </source>
</evidence>
<feature type="signal peptide" evidence="1">
    <location>
        <begin position="1"/>
        <end position="25"/>
    </location>
</feature>
<organism evidence="2 3">
    <name type="scientific">Paenibacillus rhizosphaerae</name>
    <dbReference type="NCBI Taxonomy" id="297318"/>
    <lineage>
        <taxon>Bacteria</taxon>
        <taxon>Bacillati</taxon>
        <taxon>Bacillota</taxon>
        <taxon>Bacilli</taxon>
        <taxon>Bacillales</taxon>
        <taxon>Paenibacillaceae</taxon>
        <taxon>Paenibacillus</taxon>
    </lineage>
</organism>
<gene>
    <name evidence="2" type="ORF">BK138_09700</name>
</gene>
<comment type="caution">
    <text evidence="2">The sequence shown here is derived from an EMBL/GenBank/DDBJ whole genome shotgun (WGS) entry which is preliminary data.</text>
</comment>
<dbReference type="AlphaFoldDB" id="A0A1R1F3Z6"/>
<name>A0A1R1F3Z6_9BACL</name>
<dbReference type="RefSeq" id="WP_076168811.1">
    <property type="nucleotide sequence ID" value="NZ_MRTP01000001.1"/>
</dbReference>